<dbReference type="AlphaFoldDB" id="A0A921T5X2"/>
<keyword evidence="1" id="KW-0812">Transmembrane</keyword>
<keyword evidence="1" id="KW-1133">Transmembrane helix</keyword>
<reference evidence="2" key="1">
    <citation type="journal article" date="2021" name="PeerJ">
        <title>Extensive microbial diversity within the chicken gut microbiome revealed by metagenomics and culture.</title>
        <authorList>
            <person name="Gilroy R."/>
            <person name="Ravi A."/>
            <person name="Getino M."/>
            <person name="Pursley I."/>
            <person name="Horton D.L."/>
            <person name="Alikhan N.F."/>
            <person name="Baker D."/>
            <person name="Gharbi K."/>
            <person name="Hall N."/>
            <person name="Watson M."/>
            <person name="Adriaenssens E.M."/>
            <person name="Foster-Nyarko E."/>
            <person name="Jarju S."/>
            <person name="Secka A."/>
            <person name="Antonio M."/>
            <person name="Oren A."/>
            <person name="Chaudhuri R.R."/>
            <person name="La Ragione R."/>
            <person name="Hildebrand F."/>
            <person name="Pallen M.J."/>
        </authorList>
    </citation>
    <scope>NUCLEOTIDE SEQUENCE</scope>
    <source>
        <strain evidence="2">CHK160-4876</strain>
    </source>
</reference>
<sequence>MFTATILGFSVIILISIVFFIAYLMFGLDSSSASKVDPAPENKIV</sequence>
<feature type="transmembrane region" description="Helical" evidence="1">
    <location>
        <begin position="6"/>
        <end position="26"/>
    </location>
</feature>
<evidence type="ECO:0000313" key="2">
    <source>
        <dbReference type="EMBL" id="HJH11957.1"/>
    </source>
</evidence>
<dbReference type="Proteomes" id="UP000700212">
    <property type="component" value="Unassembled WGS sequence"/>
</dbReference>
<name>A0A921T5X2_9BACL</name>
<evidence type="ECO:0000256" key="1">
    <source>
        <dbReference type="SAM" id="Phobius"/>
    </source>
</evidence>
<proteinExistence type="predicted"/>
<dbReference type="RefSeq" id="WP_201261494.1">
    <property type="nucleotide sequence ID" value="NZ_QAFW01000009.1"/>
</dbReference>
<accession>A0A921T5X2</accession>
<reference evidence="2" key="2">
    <citation type="submission" date="2021-09" db="EMBL/GenBank/DDBJ databases">
        <authorList>
            <person name="Gilroy R."/>
        </authorList>
    </citation>
    <scope>NUCLEOTIDE SEQUENCE</scope>
    <source>
        <strain evidence="2">CHK160-4876</strain>
    </source>
</reference>
<organism evidence="2 3">
    <name type="scientific">Metalysinibacillus jejuensis</name>
    <dbReference type="NCBI Taxonomy" id="914327"/>
    <lineage>
        <taxon>Bacteria</taxon>
        <taxon>Bacillati</taxon>
        <taxon>Bacillota</taxon>
        <taxon>Bacilli</taxon>
        <taxon>Bacillales</taxon>
        <taxon>Caryophanaceae</taxon>
        <taxon>Metalysinibacillus</taxon>
    </lineage>
</organism>
<gene>
    <name evidence="2" type="ORF">K8V30_09780</name>
</gene>
<keyword evidence="1" id="KW-0472">Membrane</keyword>
<protein>
    <submittedName>
        <fullName evidence="2">Uncharacterized protein</fullName>
    </submittedName>
</protein>
<comment type="caution">
    <text evidence="2">The sequence shown here is derived from an EMBL/GenBank/DDBJ whole genome shotgun (WGS) entry which is preliminary data.</text>
</comment>
<evidence type="ECO:0000313" key="3">
    <source>
        <dbReference type="Proteomes" id="UP000700212"/>
    </source>
</evidence>
<dbReference type="EMBL" id="DYTV01000130">
    <property type="protein sequence ID" value="HJH11957.1"/>
    <property type="molecule type" value="Genomic_DNA"/>
</dbReference>